<feature type="region of interest" description="Disordered" evidence="1">
    <location>
        <begin position="85"/>
        <end position="105"/>
    </location>
</feature>
<organism evidence="2">
    <name type="scientific">Tanacetum cinerariifolium</name>
    <name type="common">Dalmatian daisy</name>
    <name type="synonym">Chrysanthemum cinerariifolium</name>
    <dbReference type="NCBI Taxonomy" id="118510"/>
    <lineage>
        <taxon>Eukaryota</taxon>
        <taxon>Viridiplantae</taxon>
        <taxon>Streptophyta</taxon>
        <taxon>Embryophyta</taxon>
        <taxon>Tracheophyta</taxon>
        <taxon>Spermatophyta</taxon>
        <taxon>Magnoliopsida</taxon>
        <taxon>eudicotyledons</taxon>
        <taxon>Gunneridae</taxon>
        <taxon>Pentapetalae</taxon>
        <taxon>asterids</taxon>
        <taxon>campanulids</taxon>
        <taxon>Asterales</taxon>
        <taxon>Asteraceae</taxon>
        <taxon>Asteroideae</taxon>
        <taxon>Anthemideae</taxon>
        <taxon>Anthemidinae</taxon>
        <taxon>Tanacetum</taxon>
    </lineage>
</organism>
<proteinExistence type="predicted"/>
<evidence type="ECO:0000256" key="1">
    <source>
        <dbReference type="SAM" id="MobiDB-lite"/>
    </source>
</evidence>
<sequence length="366" mass="39959">MIAPIISISVDTLEESVGSSTSRFVLFGTILTIIPADVSTLVPATIPTMIHDLAAEILIILPWEPKAGATIVASPAGELDLITYSSTDSDSTEDPSAPEHAPSTPATSLFLHSSDSFKISRDFSVSGSFERQPSLDQYEVTVARRRSRVALHSSLQSSPTHDLPSTIIASPAPMMMARKRVHPVPSRISANRRRFHSSSSSPPRKRLTTHSPSLSARPYHKRCRSPTTLVTSATSTPGALVHVRADLLLPRKRIRCSISALSLEDTIEESLEIGSEEDIDSNVMADIKADIKVETVAADEIRAKTEARFEAEDEANGGGSREEFEIGLDVVIQELYDHMEEIPAQRIADIKDEYGAREIRALVDER</sequence>
<reference evidence="2" key="1">
    <citation type="journal article" date="2019" name="Sci. Rep.">
        <title>Draft genome of Tanacetum cinerariifolium, the natural source of mosquito coil.</title>
        <authorList>
            <person name="Yamashiro T."/>
            <person name="Shiraishi A."/>
            <person name="Satake H."/>
            <person name="Nakayama K."/>
        </authorList>
    </citation>
    <scope>NUCLEOTIDE SEQUENCE</scope>
</reference>
<protein>
    <submittedName>
        <fullName evidence="2">Uncharacterized protein</fullName>
    </submittedName>
</protein>
<comment type="caution">
    <text evidence="2">The sequence shown here is derived from an EMBL/GenBank/DDBJ whole genome shotgun (WGS) entry which is preliminary data.</text>
</comment>
<name>A0A6L2KK80_TANCI</name>
<dbReference type="AlphaFoldDB" id="A0A6L2KK80"/>
<gene>
    <name evidence="2" type="ORF">Tci_020232</name>
</gene>
<evidence type="ECO:0000313" key="2">
    <source>
        <dbReference type="EMBL" id="GEU48254.1"/>
    </source>
</evidence>
<dbReference type="EMBL" id="BKCJ010002393">
    <property type="protein sequence ID" value="GEU48254.1"/>
    <property type="molecule type" value="Genomic_DNA"/>
</dbReference>
<accession>A0A6L2KK80</accession>
<feature type="region of interest" description="Disordered" evidence="1">
    <location>
        <begin position="184"/>
        <end position="232"/>
    </location>
</feature>